<proteinExistence type="predicted"/>
<dbReference type="Pfam" id="PF17196">
    <property type="entry name" value="DUF5133"/>
    <property type="match status" value="1"/>
</dbReference>
<evidence type="ECO:0000313" key="3">
    <source>
        <dbReference type="Proteomes" id="UP000326029"/>
    </source>
</evidence>
<dbReference type="Proteomes" id="UP000326029">
    <property type="component" value="Chromosome"/>
</dbReference>
<dbReference type="Proteomes" id="UP000642014">
    <property type="component" value="Unassembled WGS sequence"/>
</dbReference>
<evidence type="ECO:0000313" key="2">
    <source>
        <dbReference type="EMBL" id="QEV35788.1"/>
    </source>
</evidence>
<reference evidence="1" key="3">
    <citation type="submission" date="2023-08" db="EMBL/GenBank/DDBJ databases">
        <authorList>
            <person name="Sun Q."/>
            <person name="Ohkuma M."/>
        </authorList>
    </citation>
    <scope>NUCLEOTIDE SEQUENCE</scope>
    <source>
        <strain evidence="1">JCM 4205</strain>
    </source>
</reference>
<evidence type="ECO:0000313" key="1">
    <source>
        <dbReference type="EMBL" id="GGR14540.1"/>
    </source>
</evidence>
<sequence>MLMAHPMVLENLVEQYGTLRALYTENGSAEVRRQLEDVTYTLCVSTGTRDIDAALTASCRQLARARSEIDFALVG</sequence>
<gene>
    <name evidence="2" type="ORF">CP977_29455</name>
    <name evidence="1" type="ORF">GCM10010497_15940</name>
</gene>
<protein>
    <submittedName>
        <fullName evidence="1">DUF5133 domain-containing protein</fullName>
    </submittedName>
</protein>
<dbReference type="EMBL" id="BMSJ01000002">
    <property type="protein sequence ID" value="GGR14540.1"/>
    <property type="molecule type" value="Genomic_DNA"/>
</dbReference>
<evidence type="ECO:0000313" key="4">
    <source>
        <dbReference type="Proteomes" id="UP000642014"/>
    </source>
</evidence>
<dbReference type="GeneID" id="95457888"/>
<keyword evidence="3" id="KW-1185">Reference proteome</keyword>
<reference evidence="2 3" key="2">
    <citation type="submission" date="2017-09" db="EMBL/GenBank/DDBJ databases">
        <authorList>
            <person name="Lee N."/>
            <person name="Cho B.-K."/>
        </authorList>
    </citation>
    <scope>NUCLEOTIDE SEQUENCE [LARGE SCALE GENOMIC DNA]</scope>
    <source>
        <strain evidence="2 3">ATCC 19740</strain>
    </source>
</reference>
<dbReference type="AlphaFoldDB" id="A0AAV4KEX7"/>
<organism evidence="1 4">
    <name type="scientific">Streptomyces cinereoruber</name>
    <dbReference type="NCBI Taxonomy" id="67260"/>
    <lineage>
        <taxon>Bacteria</taxon>
        <taxon>Bacillati</taxon>
        <taxon>Actinomycetota</taxon>
        <taxon>Actinomycetes</taxon>
        <taxon>Kitasatosporales</taxon>
        <taxon>Streptomycetaceae</taxon>
        <taxon>Streptomyces</taxon>
    </lineage>
</organism>
<dbReference type="InterPro" id="IPR033457">
    <property type="entry name" value="DUF5133"/>
</dbReference>
<dbReference type="EMBL" id="CP023693">
    <property type="protein sequence ID" value="QEV35788.1"/>
    <property type="molecule type" value="Genomic_DNA"/>
</dbReference>
<reference evidence="1 4" key="1">
    <citation type="journal article" date="2014" name="Int. J. Syst. Evol. Microbiol.">
        <title>Complete genome sequence of Corynebacterium casei LMG S-19264T (=DSM 44701T), isolated from a smear-ripened cheese.</title>
        <authorList>
            <consortium name="US DOE Joint Genome Institute (JGI-PGF)"/>
            <person name="Walter F."/>
            <person name="Albersmeier A."/>
            <person name="Kalinowski J."/>
            <person name="Ruckert C."/>
        </authorList>
    </citation>
    <scope>NUCLEOTIDE SEQUENCE [LARGE SCALE GENOMIC DNA]</scope>
    <source>
        <strain evidence="1 4">JCM 4205</strain>
    </source>
</reference>
<dbReference type="RefSeq" id="WP_062751039.1">
    <property type="nucleotide sequence ID" value="NZ_BMSJ01000002.1"/>
</dbReference>
<name>A0AAV4KEX7_9ACTN</name>
<accession>A0AAV4KEX7</accession>